<dbReference type="SUPFAM" id="SSF56815">
    <property type="entry name" value="Sec1/munc18-like (SM) proteins"/>
    <property type="match status" value="1"/>
</dbReference>
<dbReference type="Gene3D" id="3.90.830.10">
    <property type="entry name" value="Syntaxin Binding Protein 1, Chain A, domain 2"/>
    <property type="match status" value="1"/>
</dbReference>
<dbReference type="InterPro" id="IPR036045">
    <property type="entry name" value="Sec1-like_sf"/>
</dbReference>
<dbReference type="GO" id="GO:0016192">
    <property type="term" value="P:vesicle-mediated transport"/>
    <property type="evidence" value="ECO:0007669"/>
    <property type="project" value="InterPro"/>
</dbReference>
<feature type="region of interest" description="Disordered" evidence="2">
    <location>
        <begin position="518"/>
        <end position="582"/>
    </location>
</feature>
<accession>A0AAW1RYB1</accession>
<dbReference type="PIRSF" id="PIRSF005715">
    <property type="entry name" value="VPS45_Sec1"/>
    <property type="match status" value="1"/>
</dbReference>
<dbReference type="PANTHER" id="PTHR11679">
    <property type="entry name" value="VESICLE PROTEIN SORTING-ASSOCIATED"/>
    <property type="match status" value="1"/>
</dbReference>
<dbReference type="Gene3D" id="1.25.40.60">
    <property type="match status" value="1"/>
</dbReference>
<dbReference type="Gene3D" id="3.40.50.2060">
    <property type="match status" value="1"/>
</dbReference>
<dbReference type="InterPro" id="IPR043154">
    <property type="entry name" value="Sec-1-like_dom1"/>
</dbReference>
<reference evidence="3 4" key="1">
    <citation type="journal article" date="2024" name="Nat. Commun.">
        <title>Phylogenomics reveals the evolutionary origins of lichenization in chlorophyte algae.</title>
        <authorList>
            <person name="Puginier C."/>
            <person name="Libourel C."/>
            <person name="Otte J."/>
            <person name="Skaloud P."/>
            <person name="Haon M."/>
            <person name="Grisel S."/>
            <person name="Petersen M."/>
            <person name="Berrin J.G."/>
            <person name="Delaux P.M."/>
            <person name="Dal Grande F."/>
            <person name="Keller J."/>
        </authorList>
    </citation>
    <scope>NUCLEOTIDE SEQUENCE [LARGE SCALE GENOMIC DNA]</scope>
    <source>
        <strain evidence="3 4">SAG 2145</strain>
    </source>
</reference>
<evidence type="ECO:0000313" key="3">
    <source>
        <dbReference type="EMBL" id="KAK9838812.1"/>
    </source>
</evidence>
<comment type="caution">
    <text evidence="3">The sequence shown here is derived from an EMBL/GenBank/DDBJ whole genome shotgun (WGS) entry which is preliminary data.</text>
</comment>
<protein>
    <submittedName>
        <fullName evidence="3">Uncharacterized protein</fullName>
    </submittedName>
</protein>
<dbReference type="Gene3D" id="3.40.50.1910">
    <property type="match status" value="1"/>
</dbReference>
<evidence type="ECO:0000256" key="2">
    <source>
        <dbReference type="SAM" id="MobiDB-lite"/>
    </source>
</evidence>
<organism evidence="3 4">
    <name type="scientific">Apatococcus lobatus</name>
    <dbReference type="NCBI Taxonomy" id="904363"/>
    <lineage>
        <taxon>Eukaryota</taxon>
        <taxon>Viridiplantae</taxon>
        <taxon>Chlorophyta</taxon>
        <taxon>core chlorophytes</taxon>
        <taxon>Trebouxiophyceae</taxon>
        <taxon>Chlorellales</taxon>
        <taxon>Chlorellaceae</taxon>
        <taxon>Apatococcus</taxon>
    </lineage>
</organism>
<dbReference type="EMBL" id="JALJOS010000005">
    <property type="protein sequence ID" value="KAK9838812.1"/>
    <property type="molecule type" value="Genomic_DNA"/>
</dbReference>
<keyword evidence="4" id="KW-1185">Reference proteome</keyword>
<feature type="compositionally biased region" description="Polar residues" evidence="2">
    <location>
        <begin position="528"/>
        <end position="554"/>
    </location>
</feature>
<dbReference type="AlphaFoldDB" id="A0AAW1RYB1"/>
<dbReference type="InterPro" id="IPR043127">
    <property type="entry name" value="Sec-1-like_dom3a"/>
</dbReference>
<evidence type="ECO:0000256" key="1">
    <source>
        <dbReference type="ARBA" id="ARBA00009884"/>
    </source>
</evidence>
<dbReference type="Pfam" id="PF00995">
    <property type="entry name" value="Sec1"/>
    <property type="match status" value="1"/>
</dbReference>
<comment type="similarity">
    <text evidence="1">Belongs to the STXBP/unc-18/SEC1 family.</text>
</comment>
<evidence type="ECO:0000313" key="4">
    <source>
        <dbReference type="Proteomes" id="UP001438707"/>
    </source>
</evidence>
<sequence length="650" mass="72110">MADFKKIVRTRLLDEMLGQAKAAGAADWSVLVLDATTTRVMSAACRISEILDYGISLVENIAKRREPLPSLSGIYFISPTESSITRLLDDFSKTPLYKTAHVFFSSKVSKNAIAAVKGCAGLVPRLKTLTEVNFELMVVDRRTFVTDEERSLQTLFGPAPDASTGQQQTALIATRLATAFATLHEFPVVRFRAAKPPDAENMALGSGALIAQRIAVEVHERLNMMQREGRLPAQETCDLIVFDRGFDPVAPVIHEWTYEAMAYDLLNMKGDIFKYESETQGGKIEQKEHRLNENDEMWQKLRHKHFAAASNQIATTLDEFRARNKAASYQKAANGDAMDMRNMRSLVASLPQYREQLSRLNVHVELASRINRALEEKSLTDLGKLEQDLVFGDATSKEVISYLSSPAASNLPAEDKVRLLMCYVATHPEKMDDTKAGQWQKLAKLSMQDMETITNLEYLGVPVRKRGKTPALMFGRKRKRAVRKDRDGDEDDAQFNLSRFMPMLQEVVEDLSSNRLSTDEYPYVRPPTSESMSPLSTGMSASSSKVGSVRTNRATAGWTKRAGSAGLRGGDETPTSPTAFNPKGQTRRIVVFVVGGITRSEIRVAHKLSARLGRDIILGGTSADIPSTFVKGLAAMQSQPHVSLEMDYTE</sequence>
<proteinExistence type="inferred from homology"/>
<dbReference type="Proteomes" id="UP001438707">
    <property type="component" value="Unassembled WGS sequence"/>
</dbReference>
<dbReference type="InterPro" id="IPR027482">
    <property type="entry name" value="Sec1-like_dom2"/>
</dbReference>
<dbReference type="InterPro" id="IPR001619">
    <property type="entry name" value="Sec1-like"/>
</dbReference>
<gene>
    <name evidence="3" type="ORF">WJX74_003799</name>
</gene>
<name>A0AAW1RYB1_9CHLO</name>